<evidence type="ECO:0000313" key="4">
    <source>
        <dbReference type="Proteomes" id="UP000290289"/>
    </source>
</evidence>
<evidence type="ECO:0000256" key="1">
    <source>
        <dbReference type="SAM" id="MobiDB-lite"/>
    </source>
</evidence>
<protein>
    <submittedName>
        <fullName evidence="3">Uncharacterized protein</fullName>
    </submittedName>
</protein>
<gene>
    <name evidence="3" type="ORF">DVH24_006716</name>
</gene>
<comment type="caution">
    <text evidence="3">The sequence shown here is derived from an EMBL/GenBank/DDBJ whole genome shotgun (WGS) entry which is preliminary data.</text>
</comment>
<keyword evidence="2" id="KW-0732">Signal</keyword>
<feature type="region of interest" description="Disordered" evidence="1">
    <location>
        <begin position="16"/>
        <end position="145"/>
    </location>
</feature>
<feature type="compositionally biased region" description="Polar residues" evidence="1">
    <location>
        <begin position="16"/>
        <end position="32"/>
    </location>
</feature>
<name>A0A498KB84_MALDO</name>
<feature type="region of interest" description="Disordered" evidence="1">
    <location>
        <begin position="246"/>
        <end position="283"/>
    </location>
</feature>
<dbReference type="PANTHER" id="PTHR37748">
    <property type="entry name" value="PROTEIN, PUTATIVE-RELATED"/>
    <property type="match status" value="1"/>
</dbReference>
<dbReference type="AlphaFoldDB" id="A0A498KB84"/>
<evidence type="ECO:0000313" key="3">
    <source>
        <dbReference type="EMBL" id="RXI05459.1"/>
    </source>
</evidence>
<dbReference type="Proteomes" id="UP000290289">
    <property type="component" value="Chromosome 2"/>
</dbReference>
<evidence type="ECO:0000256" key="2">
    <source>
        <dbReference type="SAM" id="SignalP"/>
    </source>
</evidence>
<feature type="signal peptide" evidence="2">
    <location>
        <begin position="1"/>
        <end position="17"/>
    </location>
</feature>
<keyword evidence="4" id="KW-1185">Reference proteome</keyword>
<dbReference type="PANTHER" id="PTHR37748:SF1">
    <property type="entry name" value="PROTEIN, PUTATIVE-RELATED"/>
    <property type="match status" value="1"/>
</dbReference>
<proteinExistence type="predicted"/>
<feature type="compositionally biased region" description="Basic and acidic residues" evidence="1">
    <location>
        <begin position="250"/>
        <end position="272"/>
    </location>
</feature>
<feature type="chain" id="PRO_5019779644" evidence="2">
    <location>
        <begin position="18"/>
        <end position="298"/>
    </location>
</feature>
<dbReference type="EMBL" id="RDQH01000328">
    <property type="protein sequence ID" value="RXI05459.1"/>
    <property type="molecule type" value="Genomic_DNA"/>
</dbReference>
<accession>A0A498KB84</accession>
<sequence>MAMFSAFLNCFLPSASSQVSDDARGSNSSVMEHSSKDSEKRKSQSSLSSSGAPILVSDAAAAGSASATVPSSKDSKKSKSKSSSSGAPILVSYFPQNSYMSRLPRHPGLQPSPHDRGAQLGPPQQGVRGRQVSEAGPGQDPDGARAHGLVVVNGVHEDEAAGGVHEVDGRRPPVQTSFGRHAGVTMASDRPVPRSVDFRPACGLAWAGCQSIGSAGANSLGPGLFFRLGMAMLSAFLNCFCPSASSQVSDDSRLSKSSGKELSLKDSEERKSQSLSSSSSGAPILISYFPQNSCLSRL</sequence>
<feature type="compositionally biased region" description="Low complexity" evidence="1">
    <location>
        <begin position="57"/>
        <end position="72"/>
    </location>
</feature>
<feature type="compositionally biased region" description="Basic and acidic residues" evidence="1">
    <location>
        <begin position="33"/>
        <end position="42"/>
    </location>
</feature>
<reference evidence="3 4" key="1">
    <citation type="submission" date="2018-10" db="EMBL/GenBank/DDBJ databases">
        <title>A high-quality apple genome assembly.</title>
        <authorList>
            <person name="Hu J."/>
        </authorList>
    </citation>
    <scope>NUCLEOTIDE SEQUENCE [LARGE SCALE GENOMIC DNA]</scope>
    <source>
        <strain evidence="4">cv. HFTH1</strain>
        <tissue evidence="3">Young leaf</tissue>
    </source>
</reference>
<organism evidence="3 4">
    <name type="scientific">Malus domestica</name>
    <name type="common">Apple</name>
    <name type="synonym">Pyrus malus</name>
    <dbReference type="NCBI Taxonomy" id="3750"/>
    <lineage>
        <taxon>Eukaryota</taxon>
        <taxon>Viridiplantae</taxon>
        <taxon>Streptophyta</taxon>
        <taxon>Embryophyta</taxon>
        <taxon>Tracheophyta</taxon>
        <taxon>Spermatophyta</taxon>
        <taxon>Magnoliopsida</taxon>
        <taxon>eudicotyledons</taxon>
        <taxon>Gunneridae</taxon>
        <taxon>Pentapetalae</taxon>
        <taxon>rosids</taxon>
        <taxon>fabids</taxon>
        <taxon>Rosales</taxon>
        <taxon>Rosaceae</taxon>
        <taxon>Amygdaloideae</taxon>
        <taxon>Maleae</taxon>
        <taxon>Malus</taxon>
    </lineage>
</organism>